<dbReference type="Proteomes" id="UP000041254">
    <property type="component" value="Unassembled WGS sequence"/>
</dbReference>
<gene>
    <name evidence="2" type="ORF">Vbra_3386</name>
</gene>
<dbReference type="InParanoid" id="A0A0G4GU27"/>
<evidence type="ECO:0000256" key="1">
    <source>
        <dbReference type="SAM" id="MobiDB-lite"/>
    </source>
</evidence>
<dbReference type="EMBL" id="CDMY01000809">
    <property type="protein sequence ID" value="CEM34197.1"/>
    <property type="molecule type" value="Genomic_DNA"/>
</dbReference>
<dbReference type="VEuPathDB" id="CryptoDB:Vbra_3386"/>
<accession>A0A0G4GU27</accession>
<evidence type="ECO:0000313" key="2">
    <source>
        <dbReference type="EMBL" id="CEM34197.1"/>
    </source>
</evidence>
<feature type="region of interest" description="Disordered" evidence="1">
    <location>
        <begin position="1"/>
        <end position="25"/>
    </location>
</feature>
<sequence>MGDSHSRFWQSSYNDAYKPHPQRSADFLQNRQNRLYLRSHHFELGNKKPVYESTLKQDFPPLQSEKDGVKKLQEAAAKKRELSAVHWSLGDVNKAPAREWGTIRNSTIDSAICRAMKEKGRGELHEDVKRDLRKEHFELGFDPTEYETTAQSGCAVKMGGAGAEREEGVMSSKERARLLRSCNFDLGGHSTVYKTTAQELHGCEKTMAGAQAKEEMKQLKRDLLWTKNISFGSLPCLYQSTAAHQFGDIDAYLDAARRPASLNKELKGDLRAVHFYLGEQVPPSKSLFRETFKPFDIPEEEQRRARQEIQELKKDLRLPHFSLKHSACVPFAPNESTSQAAYKKVDAAYYKAMPSGAEKRAQIDELRKAHFSLADETVLADKTLNDQRQMSLQREQELRTLKGVNYSSVGKQDMSRIKADLRAVHFEFGDAARPKESLARASYKPFPGSRPATLADAVKKDLRAHHFEIGANGYLGVRSEAHDGLQWRGFAPVEFRDDLKRELRAVHWSCGDESLPKDTTSRAAYIWHKLPIEEEEDDEDFVD</sequence>
<dbReference type="OMA" id="RKTNLVM"/>
<dbReference type="AlphaFoldDB" id="A0A0G4GU27"/>
<keyword evidence="3" id="KW-1185">Reference proteome</keyword>
<organism evidence="2 3">
    <name type="scientific">Vitrella brassicaformis (strain CCMP3155)</name>
    <dbReference type="NCBI Taxonomy" id="1169540"/>
    <lineage>
        <taxon>Eukaryota</taxon>
        <taxon>Sar</taxon>
        <taxon>Alveolata</taxon>
        <taxon>Colpodellida</taxon>
        <taxon>Vitrellaceae</taxon>
        <taxon>Vitrella</taxon>
    </lineage>
</organism>
<name>A0A0G4GU27_VITBC</name>
<reference evidence="2 3" key="1">
    <citation type="submission" date="2014-11" db="EMBL/GenBank/DDBJ databases">
        <authorList>
            <person name="Zhu J."/>
            <person name="Qi W."/>
            <person name="Song R."/>
        </authorList>
    </citation>
    <scope>NUCLEOTIDE SEQUENCE [LARGE SCALE GENOMIC DNA]</scope>
</reference>
<evidence type="ECO:0000313" key="3">
    <source>
        <dbReference type="Proteomes" id="UP000041254"/>
    </source>
</evidence>
<proteinExistence type="predicted"/>
<protein>
    <submittedName>
        <fullName evidence="2">Uncharacterized protein</fullName>
    </submittedName>
</protein>